<name>A0AAD5Y980_9FUNG</name>
<reference evidence="1" key="1">
    <citation type="submission" date="2020-05" db="EMBL/GenBank/DDBJ databases">
        <title>Phylogenomic resolution of chytrid fungi.</title>
        <authorList>
            <person name="Stajich J.E."/>
            <person name="Amses K."/>
            <person name="Simmons R."/>
            <person name="Seto K."/>
            <person name="Myers J."/>
            <person name="Bonds A."/>
            <person name="Quandt C.A."/>
            <person name="Barry K."/>
            <person name="Liu P."/>
            <person name="Grigoriev I."/>
            <person name="Longcore J.E."/>
            <person name="James T.Y."/>
        </authorList>
    </citation>
    <scope>NUCLEOTIDE SEQUENCE</scope>
    <source>
        <strain evidence="1">PLAUS21</strain>
    </source>
</reference>
<sequence length="343" mass="40184">METHGQGEFNDTNVLQYKDGLEPTTISVKGQVKSYIGAKQYIEIPTHEFTFSNYEEFKNLIWDHFKTHIEKKVVFDHGRFQDDYEVTINDMNDFICISIEGKNNRKMQFNSGTTARQFTLYKLVKMISKAGNNSLIVTVYRYSTNLSTVKMVNDYESWRTCRLEVPLANSADRPSMESTDRMVRELKSYHTNLKGLEIYWLRWASCILNQPNLSNSQKHEMAKNPPEDISADLAVHFSPVIPHDRSKARSRQIMDIRLSSLKRIQKDMEYLERFQQKEMQTLRNYKRQSLMRIKKVQEYIDLSIGALLDVYEGDLGTLDNIRLPTMQSQEFNHSNSELDFDPQ</sequence>
<dbReference type="AlphaFoldDB" id="A0AAD5Y980"/>
<proteinExistence type="predicted"/>
<evidence type="ECO:0000313" key="2">
    <source>
        <dbReference type="Proteomes" id="UP001210925"/>
    </source>
</evidence>
<organism evidence="1 2">
    <name type="scientific">Boothiomyces macroporosus</name>
    <dbReference type="NCBI Taxonomy" id="261099"/>
    <lineage>
        <taxon>Eukaryota</taxon>
        <taxon>Fungi</taxon>
        <taxon>Fungi incertae sedis</taxon>
        <taxon>Chytridiomycota</taxon>
        <taxon>Chytridiomycota incertae sedis</taxon>
        <taxon>Chytridiomycetes</taxon>
        <taxon>Rhizophydiales</taxon>
        <taxon>Terramycetaceae</taxon>
        <taxon>Boothiomyces</taxon>
    </lineage>
</organism>
<dbReference type="EMBL" id="JADGKB010000022">
    <property type="protein sequence ID" value="KAJ3258987.1"/>
    <property type="molecule type" value="Genomic_DNA"/>
</dbReference>
<comment type="caution">
    <text evidence="1">The sequence shown here is derived from an EMBL/GenBank/DDBJ whole genome shotgun (WGS) entry which is preliminary data.</text>
</comment>
<evidence type="ECO:0000313" key="1">
    <source>
        <dbReference type="EMBL" id="KAJ3258987.1"/>
    </source>
</evidence>
<dbReference type="Proteomes" id="UP001210925">
    <property type="component" value="Unassembled WGS sequence"/>
</dbReference>
<protein>
    <submittedName>
        <fullName evidence="1">Uncharacterized protein</fullName>
    </submittedName>
</protein>
<gene>
    <name evidence="1" type="ORF">HK103_003128</name>
</gene>
<keyword evidence="2" id="KW-1185">Reference proteome</keyword>
<accession>A0AAD5Y980</accession>